<gene>
    <name evidence="2" type="primary">pcaD</name>
    <name evidence="2" type="ORF">F0P94_17115</name>
</gene>
<dbReference type="InterPro" id="IPR050471">
    <property type="entry name" value="AB_hydrolase"/>
</dbReference>
<organism evidence="2 3">
    <name type="scientific">Adhaeribacter soli</name>
    <dbReference type="NCBI Taxonomy" id="2607655"/>
    <lineage>
        <taxon>Bacteria</taxon>
        <taxon>Pseudomonadati</taxon>
        <taxon>Bacteroidota</taxon>
        <taxon>Cytophagia</taxon>
        <taxon>Cytophagales</taxon>
        <taxon>Hymenobacteraceae</taxon>
        <taxon>Adhaeribacter</taxon>
    </lineage>
</organism>
<sequence length="259" mass="28565">MAYLNSNNGRLFYELEGEAGKEVLVFSNSLGTDHSLWNLQVPEVLKQFRVLRYDVRGHGQSETTSGPYSIKLLANDVLELLDHLELEKANFCGISIGGLTGQWLGIHAPERIDKLIIANSAAKIGTTEGWNERIDSVRKNGLASIEEATRQRWFTPEFVAANPELVEEVLRVFVQTDPEGYCSCCAAVRDADFRQDISRIQAPTLVIAGTEDKVCTVEDGGLLAENIPDARQVNLKAAHISNIEAAADFSRLLINFCSS</sequence>
<dbReference type="GO" id="GO:0042952">
    <property type="term" value="P:beta-ketoadipate pathway"/>
    <property type="evidence" value="ECO:0007669"/>
    <property type="project" value="InterPro"/>
</dbReference>
<dbReference type="NCBIfam" id="TIGR02427">
    <property type="entry name" value="protocat_pcaD"/>
    <property type="match status" value="1"/>
</dbReference>
<evidence type="ECO:0000313" key="2">
    <source>
        <dbReference type="EMBL" id="KAA9325656.1"/>
    </source>
</evidence>
<dbReference type="PRINTS" id="PR00111">
    <property type="entry name" value="ABHYDROLASE"/>
</dbReference>
<reference evidence="2 3" key="1">
    <citation type="submission" date="2019-09" db="EMBL/GenBank/DDBJ databases">
        <title>Genome sequence of Adhaeribacter sp. M2.</title>
        <authorList>
            <person name="Srinivasan S."/>
        </authorList>
    </citation>
    <scope>NUCLEOTIDE SEQUENCE [LARGE SCALE GENOMIC DNA]</scope>
    <source>
        <strain evidence="2 3">M2</strain>
    </source>
</reference>
<dbReference type="PANTHER" id="PTHR43433:SF1">
    <property type="entry name" value="BLL5160 PROTEIN"/>
    <property type="match status" value="1"/>
</dbReference>
<dbReference type="EC" id="3.1.1.24" evidence="2"/>
<dbReference type="InterPro" id="IPR026968">
    <property type="entry name" value="PcaD/CatD"/>
</dbReference>
<protein>
    <submittedName>
        <fullName evidence="2">3-oxoadipate enol-lactonase</fullName>
        <ecNumber evidence="2">3.1.1.24</ecNumber>
    </submittedName>
</protein>
<dbReference type="Proteomes" id="UP000326570">
    <property type="component" value="Unassembled WGS sequence"/>
</dbReference>
<accession>A0A5N1IKM0</accession>
<name>A0A5N1IKM0_9BACT</name>
<dbReference type="SUPFAM" id="SSF53474">
    <property type="entry name" value="alpha/beta-Hydrolases"/>
    <property type="match status" value="1"/>
</dbReference>
<keyword evidence="3" id="KW-1185">Reference proteome</keyword>
<evidence type="ECO:0000313" key="3">
    <source>
        <dbReference type="Proteomes" id="UP000326570"/>
    </source>
</evidence>
<keyword evidence="2" id="KW-0378">Hydrolase</keyword>
<comment type="caution">
    <text evidence="2">The sequence shown here is derived from an EMBL/GenBank/DDBJ whole genome shotgun (WGS) entry which is preliminary data.</text>
</comment>
<dbReference type="Gene3D" id="3.40.50.1820">
    <property type="entry name" value="alpha/beta hydrolase"/>
    <property type="match status" value="1"/>
</dbReference>
<dbReference type="RefSeq" id="WP_150905322.1">
    <property type="nucleotide sequence ID" value="NZ_VTWT01000011.1"/>
</dbReference>
<feature type="domain" description="AB hydrolase-1" evidence="1">
    <location>
        <begin position="23"/>
        <end position="245"/>
    </location>
</feature>
<dbReference type="GO" id="GO:0047570">
    <property type="term" value="F:3-oxoadipate enol-lactonase activity"/>
    <property type="evidence" value="ECO:0007669"/>
    <property type="project" value="UniProtKB-EC"/>
</dbReference>
<dbReference type="AlphaFoldDB" id="A0A5N1IKM0"/>
<dbReference type="InterPro" id="IPR029058">
    <property type="entry name" value="AB_hydrolase_fold"/>
</dbReference>
<evidence type="ECO:0000259" key="1">
    <source>
        <dbReference type="Pfam" id="PF00561"/>
    </source>
</evidence>
<dbReference type="Pfam" id="PF00561">
    <property type="entry name" value="Abhydrolase_1"/>
    <property type="match status" value="1"/>
</dbReference>
<dbReference type="InterPro" id="IPR000073">
    <property type="entry name" value="AB_hydrolase_1"/>
</dbReference>
<dbReference type="EMBL" id="VTWT01000011">
    <property type="protein sequence ID" value="KAA9325656.1"/>
    <property type="molecule type" value="Genomic_DNA"/>
</dbReference>
<dbReference type="PANTHER" id="PTHR43433">
    <property type="entry name" value="HYDROLASE, ALPHA/BETA FOLD FAMILY PROTEIN"/>
    <property type="match status" value="1"/>
</dbReference>
<proteinExistence type="predicted"/>